<reference evidence="1" key="1">
    <citation type="submission" date="2021-05" db="EMBL/GenBank/DDBJ databases">
        <authorList>
            <person name="Pan Q."/>
            <person name="Jouanno E."/>
            <person name="Zahm M."/>
            <person name="Klopp C."/>
            <person name="Cabau C."/>
            <person name="Louis A."/>
            <person name="Berthelot C."/>
            <person name="Parey E."/>
            <person name="Roest Crollius H."/>
            <person name="Montfort J."/>
            <person name="Robinson-Rechavi M."/>
            <person name="Bouchez O."/>
            <person name="Lampietro C."/>
            <person name="Lopez Roques C."/>
            <person name="Donnadieu C."/>
            <person name="Postlethwait J."/>
            <person name="Bobe J."/>
            <person name="Dillon D."/>
            <person name="Chandos A."/>
            <person name="von Hippel F."/>
            <person name="Guiguen Y."/>
        </authorList>
    </citation>
    <scope>NUCLEOTIDE SEQUENCE</scope>
    <source>
        <strain evidence="1">YG-Jan2019</strain>
    </source>
</reference>
<proteinExistence type="predicted"/>
<sequence length="113" mass="12638">MYDVDECGGGSDVCPPQETCRNTFGSFVCVCEEGFVLATLRDTVLCRDKDECLDSTHLCSRHAECVNTAGSYTCCCRGNYSGDGHICQPRVAPRSRASMYYRYKLSKRTRPKQ</sequence>
<dbReference type="EMBL" id="CM055742">
    <property type="protein sequence ID" value="KAJ8000692.1"/>
    <property type="molecule type" value="Genomic_DNA"/>
</dbReference>
<evidence type="ECO:0000313" key="1">
    <source>
        <dbReference type="EMBL" id="KAJ8000692.1"/>
    </source>
</evidence>
<dbReference type="Proteomes" id="UP001157502">
    <property type="component" value="Chromosome 15"/>
</dbReference>
<organism evidence="1 2">
    <name type="scientific">Dallia pectoralis</name>
    <name type="common">Alaska blackfish</name>
    <dbReference type="NCBI Taxonomy" id="75939"/>
    <lineage>
        <taxon>Eukaryota</taxon>
        <taxon>Metazoa</taxon>
        <taxon>Chordata</taxon>
        <taxon>Craniata</taxon>
        <taxon>Vertebrata</taxon>
        <taxon>Euteleostomi</taxon>
        <taxon>Actinopterygii</taxon>
        <taxon>Neopterygii</taxon>
        <taxon>Teleostei</taxon>
        <taxon>Protacanthopterygii</taxon>
        <taxon>Esociformes</taxon>
        <taxon>Umbridae</taxon>
        <taxon>Dallia</taxon>
    </lineage>
</organism>
<evidence type="ECO:0000313" key="2">
    <source>
        <dbReference type="Proteomes" id="UP001157502"/>
    </source>
</evidence>
<name>A0ACC2GAN9_DALPE</name>
<keyword evidence="2" id="KW-1185">Reference proteome</keyword>
<accession>A0ACC2GAN9</accession>
<protein>
    <submittedName>
        <fullName evidence="1">Uncharacterized protein</fullName>
    </submittedName>
</protein>
<gene>
    <name evidence="1" type="ORF">DPEC_G00183000</name>
</gene>
<comment type="caution">
    <text evidence="1">The sequence shown here is derived from an EMBL/GenBank/DDBJ whole genome shotgun (WGS) entry which is preliminary data.</text>
</comment>